<dbReference type="Gene3D" id="1.20.1250.10">
    <property type="match status" value="1"/>
</dbReference>
<dbReference type="AlphaFoldDB" id="A0A0C5CLA1"/>
<comment type="subcellular location">
    <subcellularLocation>
        <location evidence="1">Secreted</location>
    </subcellularLocation>
</comment>
<comment type="similarity">
    <text evidence="2">Belongs to the leptin family.</text>
</comment>
<dbReference type="EMBL" id="KP639564">
    <property type="protein sequence ID" value="AJO54279.1"/>
    <property type="molecule type" value="mRNA"/>
</dbReference>
<reference evidence="7" key="1">
    <citation type="submission" date="2015-01" db="EMBL/GenBank/DDBJ databases">
        <title>Two Isoforms of Leptin in the White-clouds Mountain Minnow (Tanichthys albonubes): Similar Response to Fasting, but under Differential Regulation of Estrogen.</title>
        <authorList>
            <person name="Chen T."/>
            <person name="Yan A."/>
        </authorList>
    </citation>
    <scope>NUCLEOTIDE SEQUENCE</scope>
</reference>
<evidence type="ECO:0000256" key="4">
    <source>
        <dbReference type="ARBA" id="ARBA00022525"/>
    </source>
</evidence>
<evidence type="ECO:0000256" key="1">
    <source>
        <dbReference type="ARBA" id="ARBA00004613"/>
    </source>
</evidence>
<dbReference type="InterPro" id="IPR009079">
    <property type="entry name" value="4_helix_cytokine-like_core"/>
</dbReference>
<keyword evidence="4" id="KW-0964">Secreted</keyword>
<name>A0A0C5CLA1_TANAL</name>
<evidence type="ECO:0000256" key="2">
    <source>
        <dbReference type="ARBA" id="ARBA00005834"/>
    </source>
</evidence>
<accession>A0A0C5CLA1</accession>
<dbReference type="Pfam" id="PF02024">
    <property type="entry name" value="Leptin"/>
    <property type="match status" value="1"/>
</dbReference>
<dbReference type="PANTHER" id="PTHR11724:SF1">
    <property type="entry name" value="LEPTIN"/>
    <property type="match status" value="1"/>
</dbReference>
<sequence>MHFPALLYTCILSMIGLMDGIPVHQDTLKNVIKMQADTIIHRIKEHKEKLRFPDIVIDNTELKALADKPIQGLGSIMDTLTTIQKVLQKLPKGHVSQICVDVSTLLGFLKDRMTFMRCTHKEPTNGKSLDAFLEANATNHVTLGYVALDGLKQFMQNLIGNLDHLRSC</sequence>
<proteinExistence type="evidence at transcript level"/>
<evidence type="ECO:0000256" key="5">
    <source>
        <dbReference type="ARBA" id="ARBA00030981"/>
    </source>
</evidence>
<evidence type="ECO:0000256" key="3">
    <source>
        <dbReference type="ARBA" id="ARBA00021421"/>
    </source>
</evidence>
<dbReference type="GO" id="GO:0005179">
    <property type="term" value="F:hormone activity"/>
    <property type="evidence" value="ECO:0007669"/>
    <property type="project" value="InterPro"/>
</dbReference>
<dbReference type="SUPFAM" id="SSF47266">
    <property type="entry name" value="4-helical cytokines"/>
    <property type="match status" value="1"/>
</dbReference>
<dbReference type="PANTHER" id="PTHR11724">
    <property type="entry name" value="LEPTIN"/>
    <property type="match status" value="1"/>
</dbReference>
<dbReference type="InterPro" id="IPR000065">
    <property type="entry name" value="Leptin"/>
</dbReference>
<evidence type="ECO:0000256" key="6">
    <source>
        <dbReference type="SAM" id="SignalP"/>
    </source>
</evidence>
<protein>
    <recommendedName>
        <fullName evidence="3">Leptin</fullName>
    </recommendedName>
    <alternativeName>
        <fullName evidence="5">Obesity factor</fullName>
    </alternativeName>
</protein>
<dbReference type="GO" id="GO:0005576">
    <property type="term" value="C:extracellular region"/>
    <property type="evidence" value="ECO:0007669"/>
    <property type="project" value="UniProtKB-SubCell"/>
</dbReference>
<feature type="chain" id="PRO_5002187526" description="Leptin" evidence="6">
    <location>
        <begin position="21"/>
        <end position="168"/>
    </location>
</feature>
<organism evidence="7">
    <name type="scientific">Tanichthys albonubes</name>
    <name type="common">White cloud mountain minnow</name>
    <dbReference type="NCBI Taxonomy" id="38762"/>
    <lineage>
        <taxon>Eukaryota</taxon>
        <taxon>Metazoa</taxon>
        <taxon>Chordata</taxon>
        <taxon>Craniata</taxon>
        <taxon>Vertebrata</taxon>
        <taxon>Euteleostomi</taxon>
        <taxon>Actinopterygii</taxon>
        <taxon>Neopterygii</taxon>
        <taxon>Teleostei</taxon>
        <taxon>Ostariophysi</taxon>
        <taxon>Cypriniformes</taxon>
        <taxon>Tanichthyidae</taxon>
        <taxon>Tanichthys</taxon>
    </lineage>
</organism>
<evidence type="ECO:0000313" key="7">
    <source>
        <dbReference type="EMBL" id="AJO54279.1"/>
    </source>
</evidence>
<feature type="signal peptide" evidence="6">
    <location>
        <begin position="1"/>
        <end position="20"/>
    </location>
</feature>
<keyword evidence="6" id="KW-0732">Signal</keyword>